<dbReference type="GO" id="GO:0046872">
    <property type="term" value="F:metal ion binding"/>
    <property type="evidence" value="ECO:0007669"/>
    <property type="project" value="UniProtKB-KW"/>
</dbReference>
<comment type="caution">
    <text evidence="10">The sequence shown here is derived from an EMBL/GenBank/DDBJ whole genome shotgun (WGS) entry which is preliminary data.</text>
</comment>
<evidence type="ECO:0000256" key="8">
    <source>
        <dbReference type="ARBA" id="ARBA00023204"/>
    </source>
</evidence>
<dbReference type="PANTHER" id="PTHR31212">
    <property type="entry name" value="ALPHA-KETOGLUTARATE-DEPENDENT DIOXYGENASE ALKB HOMOLOG 3"/>
    <property type="match status" value="1"/>
</dbReference>
<dbReference type="GO" id="GO:0016787">
    <property type="term" value="F:hydrolase activity"/>
    <property type="evidence" value="ECO:0007669"/>
    <property type="project" value="UniProtKB-ARBA"/>
</dbReference>
<feature type="domain" description="Fe2OG dioxygenase" evidence="9">
    <location>
        <begin position="103"/>
        <end position="201"/>
    </location>
</feature>
<evidence type="ECO:0000313" key="10">
    <source>
        <dbReference type="EMBL" id="RIW12927.1"/>
    </source>
</evidence>
<dbReference type="InterPro" id="IPR037151">
    <property type="entry name" value="AlkB-like_sf"/>
</dbReference>
<evidence type="ECO:0000256" key="7">
    <source>
        <dbReference type="ARBA" id="ARBA00023004"/>
    </source>
</evidence>
<dbReference type="FunFam" id="2.60.120.590:FF:000004">
    <property type="entry name" value="DNA oxidative demethylase ALKBH2"/>
    <property type="match status" value="1"/>
</dbReference>
<dbReference type="InterPro" id="IPR005123">
    <property type="entry name" value="Oxoglu/Fe-dep_dioxygenase_dom"/>
</dbReference>
<dbReference type="RefSeq" id="WP_119479192.1">
    <property type="nucleotide sequence ID" value="NZ_QXML01000011.1"/>
</dbReference>
<dbReference type="Gene3D" id="2.60.120.590">
    <property type="entry name" value="Alpha-ketoglutarate-dependent dioxygenase AlkB-like"/>
    <property type="match status" value="1"/>
</dbReference>
<keyword evidence="6" id="KW-0560">Oxidoreductase</keyword>
<dbReference type="InterPro" id="IPR032854">
    <property type="entry name" value="ALKBH3"/>
</dbReference>
<evidence type="ECO:0000313" key="11">
    <source>
        <dbReference type="Proteomes" id="UP000283522"/>
    </source>
</evidence>
<keyword evidence="8" id="KW-0234">DNA repair</keyword>
<dbReference type="GO" id="GO:0016705">
    <property type="term" value="F:oxidoreductase activity, acting on paired donors, with incorporation or reduction of molecular oxygen"/>
    <property type="evidence" value="ECO:0007669"/>
    <property type="project" value="UniProtKB-ARBA"/>
</dbReference>
<evidence type="ECO:0000256" key="1">
    <source>
        <dbReference type="ARBA" id="ARBA00001954"/>
    </source>
</evidence>
<dbReference type="EMBL" id="QXML01000011">
    <property type="protein sequence ID" value="RIW12927.1"/>
    <property type="molecule type" value="Genomic_DNA"/>
</dbReference>
<protein>
    <submittedName>
        <fullName evidence="10">Alpha-ketoglutarate-dependent dioxygenase AlkB</fullName>
    </submittedName>
</protein>
<evidence type="ECO:0000256" key="6">
    <source>
        <dbReference type="ARBA" id="ARBA00023002"/>
    </source>
</evidence>
<dbReference type="Pfam" id="PF13532">
    <property type="entry name" value="2OG-FeII_Oxy_2"/>
    <property type="match status" value="1"/>
</dbReference>
<reference evidence="10 11" key="1">
    <citation type="submission" date="2018-09" db="EMBL/GenBank/DDBJ databases">
        <authorList>
            <person name="Wang X."/>
            <person name="Du Z."/>
        </authorList>
    </citation>
    <scope>NUCLEOTIDE SEQUENCE [LARGE SCALE GENOMIC DNA]</scope>
    <source>
        <strain evidence="10 11">N3</strain>
    </source>
</reference>
<sequence>MQHSLFHSDTKNLLPFQGETFLYPNFFTREKSDFYFQQLAETLAWKQEPIRMFGKLVMQPRLTALYGDPDRPYGYSGISMVPLDWTDDLVEMRKAIEEFTGVRFTHVLCNLYRDGQDSMGWHRDNEAVLGKNPSIASMTFGATRMFQLRHYETKGNKIDIPLTHGSLLMMTGESQHQWEHQIPKTKKNLGPRINLTFRKLL</sequence>
<keyword evidence="5 10" id="KW-0223">Dioxygenase</keyword>
<keyword evidence="11" id="KW-1185">Reference proteome</keyword>
<proteinExistence type="predicted"/>
<keyword evidence="2" id="KW-0479">Metal-binding</keyword>
<dbReference type="InterPro" id="IPR027450">
    <property type="entry name" value="AlkB-like"/>
</dbReference>
<dbReference type="Proteomes" id="UP000283522">
    <property type="component" value="Unassembled WGS sequence"/>
</dbReference>
<evidence type="ECO:0000256" key="3">
    <source>
        <dbReference type="ARBA" id="ARBA00022763"/>
    </source>
</evidence>
<dbReference type="GO" id="GO:0140097">
    <property type="term" value="F:catalytic activity, acting on DNA"/>
    <property type="evidence" value="ECO:0007669"/>
    <property type="project" value="UniProtKB-ARBA"/>
</dbReference>
<evidence type="ECO:0000259" key="9">
    <source>
        <dbReference type="PROSITE" id="PS51471"/>
    </source>
</evidence>
<dbReference type="GO" id="GO:0032451">
    <property type="term" value="F:demethylase activity"/>
    <property type="evidence" value="ECO:0007669"/>
    <property type="project" value="UniProtKB-ARBA"/>
</dbReference>
<keyword evidence="3" id="KW-0227">DNA damage</keyword>
<accession>A0A418PMY1</accession>
<keyword evidence="4" id="KW-0460">Magnesium</keyword>
<organism evidence="10 11">
    <name type="scientific">Algoriphagus lacus</name>
    <dbReference type="NCBI Taxonomy" id="2056311"/>
    <lineage>
        <taxon>Bacteria</taxon>
        <taxon>Pseudomonadati</taxon>
        <taxon>Bacteroidota</taxon>
        <taxon>Cytophagia</taxon>
        <taxon>Cytophagales</taxon>
        <taxon>Cyclobacteriaceae</taxon>
        <taxon>Algoriphagus</taxon>
    </lineage>
</organism>
<gene>
    <name evidence="10" type="ORF">D0X99_17685</name>
</gene>
<comment type="cofactor">
    <cofactor evidence="1">
        <name>Fe(2+)</name>
        <dbReference type="ChEBI" id="CHEBI:29033"/>
    </cofactor>
</comment>
<dbReference type="GO" id="GO:0006307">
    <property type="term" value="P:DNA alkylation repair"/>
    <property type="evidence" value="ECO:0007669"/>
    <property type="project" value="InterPro"/>
</dbReference>
<dbReference type="SUPFAM" id="SSF51197">
    <property type="entry name" value="Clavaminate synthase-like"/>
    <property type="match status" value="1"/>
</dbReference>
<evidence type="ECO:0000256" key="2">
    <source>
        <dbReference type="ARBA" id="ARBA00022723"/>
    </source>
</evidence>
<keyword evidence="7" id="KW-0408">Iron</keyword>
<evidence type="ECO:0000256" key="4">
    <source>
        <dbReference type="ARBA" id="ARBA00022842"/>
    </source>
</evidence>
<name>A0A418PMY1_9BACT</name>
<evidence type="ECO:0000256" key="5">
    <source>
        <dbReference type="ARBA" id="ARBA00022964"/>
    </source>
</evidence>
<dbReference type="PROSITE" id="PS51471">
    <property type="entry name" value="FE2OG_OXY"/>
    <property type="match status" value="1"/>
</dbReference>
<dbReference type="PANTHER" id="PTHR31212:SF4">
    <property type="entry name" value="ALPHA-KETOGLUTARATE-DEPENDENT DIOXYGENASE ALKB HOMOLOG 3"/>
    <property type="match status" value="1"/>
</dbReference>
<dbReference type="OrthoDB" id="190276at2"/>
<dbReference type="AlphaFoldDB" id="A0A418PMY1"/>
<dbReference type="GO" id="GO:0051213">
    <property type="term" value="F:dioxygenase activity"/>
    <property type="evidence" value="ECO:0007669"/>
    <property type="project" value="UniProtKB-KW"/>
</dbReference>